<organism evidence="8 9">
    <name type="scientific">Sulfobacillus acidophilus</name>
    <dbReference type="NCBI Taxonomy" id="53633"/>
    <lineage>
        <taxon>Bacteria</taxon>
        <taxon>Bacillati</taxon>
        <taxon>Bacillota</taxon>
        <taxon>Clostridia</taxon>
        <taxon>Eubacteriales</taxon>
        <taxon>Clostridiales Family XVII. Incertae Sedis</taxon>
        <taxon>Sulfobacillus</taxon>
    </lineage>
</organism>
<dbReference type="SUPFAM" id="SSF116842">
    <property type="entry name" value="XseB-like"/>
    <property type="match status" value="1"/>
</dbReference>
<dbReference type="GO" id="GO:0008855">
    <property type="term" value="F:exodeoxyribonuclease VII activity"/>
    <property type="evidence" value="ECO:0007669"/>
    <property type="project" value="UniProtKB-UniRule"/>
</dbReference>
<dbReference type="GO" id="GO:0009318">
    <property type="term" value="C:exodeoxyribonuclease VII complex"/>
    <property type="evidence" value="ECO:0007669"/>
    <property type="project" value="UniProtKB-UniRule"/>
</dbReference>
<keyword evidence="7" id="KW-0175">Coiled coil</keyword>
<accession>A0A2T2WPJ1</accession>
<feature type="coiled-coil region" evidence="7">
    <location>
        <begin position="7"/>
        <end position="58"/>
    </location>
</feature>
<comment type="similarity">
    <text evidence="1">Belongs to the XseB family.</text>
</comment>
<evidence type="ECO:0000313" key="9">
    <source>
        <dbReference type="Proteomes" id="UP000241848"/>
    </source>
</evidence>
<sequence length="71" mass="7777">MNDGLELDQYETIMARLEDIVKRLEAGRAPLGESLRLYQEAKELSEQANQLLGRAEAMIGPPSSAFPTGDA</sequence>
<dbReference type="GO" id="GO:0005829">
    <property type="term" value="C:cytosol"/>
    <property type="evidence" value="ECO:0007669"/>
    <property type="project" value="TreeGrafter"/>
</dbReference>
<evidence type="ECO:0000256" key="5">
    <source>
        <dbReference type="ARBA" id="ARBA00022839"/>
    </source>
</evidence>
<dbReference type="Gene3D" id="1.10.287.1040">
    <property type="entry name" value="Exonuclease VII, small subunit"/>
    <property type="match status" value="1"/>
</dbReference>
<name>A0A2T2WPJ1_9FIRM</name>
<keyword evidence="2" id="KW-0963">Cytoplasm</keyword>
<dbReference type="InterPro" id="IPR037004">
    <property type="entry name" value="Exonuc_VII_ssu_sf"/>
</dbReference>
<keyword evidence="4" id="KW-0378">Hydrolase</keyword>
<dbReference type="PANTHER" id="PTHR34137:SF1">
    <property type="entry name" value="EXODEOXYRIBONUCLEASE 7 SMALL SUBUNIT"/>
    <property type="match status" value="1"/>
</dbReference>
<dbReference type="InterPro" id="IPR018106">
    <property type="entry name" value="CAP_CS_N"/>
</dbReference>
<dbReference type="GO" id="GO:0006308">
    <property type="term" value="P:DNA catabolic process"/>
    <property type="evidence" value="ECO:0007669"/>
    <property type="project" value="UniProtKB-UniRule"/>
</dbReference>
<dbReference type="Proteomes" id="UP000241848">
    <property type="component" value="Unassembled WGS sequence"/>
</dbReference>
<dbReference type="PROSITE" id="PS01088">
    <property type="entry name" value="CAP_1"/>
    <property type="match status" value="1"/>
</dbReference>
<gene>
    <name evidence="8" type="primary">xseB</name>
    <name evidence="8" type="ORF">C7B45_00675</name>
</gene>
<evidence type="ECO:0000256" key="6">
    <source>
        <dbReference type="NCBIfam" id="TIGR01280"/>
    </source>
</evidence>
<dbReference type="InterPro" id="IPR003761">
    <property type="entry name" value="Exonuc_VII_S"/>
</dbReference>
<evidence type="ECO:0000313" key="8">
    <source>
        <dbReference type="EMBL" id="PSR24158.1"/>
    </source>
</evidence>
<dbReference type="EMBL" id="PXYV01000001">
    <property type="protein sequence ID" value="PSR24158.1"/>
    <property type="molecule type" value="Genomic_DNA"/>
</dbReference>
<protein>
    <recommendedName>
        <fullName evidence="6">Exodeoxyribonuclease VII small subunit</fullName>
        <ecNumber evidence="6">3.1.11.6</ecNumber>
    </recommendedName>
</protein>
<evidence type="ECO:0000256" key="2">
    <source>
        <dbReference type="ARBA" id="ARBA00022490"/>
    </source>
</evidence>
<evidence type="ECO:0000256" key="7">
    <source>
        <dbReference type="SAM" id="Coils"/>
    </source>
</evidence>
<dbReference type="PANTHER" id="PTHR34137">
    <property type="entry name" value="EXODEOXYRIBONUCLEASE 7 SMALL SUBUNIT"/>
    <property type="match status" value="1"/>
</dbReference>
<dbReference type="Pfam" id="PF02609">
    <property type="entry name" value="Exonuc_VII_S"/>
    <property type="match status" value="1"/>
</dbReference>
<dbReference type="AlphaFoldDB" id="A0A2T2WPJ1"/>
<dbReference type="NCBIfam" id="TIGR01280">
    <property type="entry name" value="xseB"/>
    <property type="match status" value="1"/>
</dbReference>
<keyword evidence="3" id="KW-0540">Nuclease</keyword>
<evidence type="ECO:0000256" key="3">
    <source>
        <dbReference type="ARBA" id="ARBA00022722"/>
    </source>
</evidence>
<evidence type="ECO:0000256" key="1">
    <source>
        <dbReference type="ARBA" id="ARBA00009998"/>
    </source>
</evidence>
<comment type="caution">
    <text evidence="8">The sequence shown here is derived from an EMBL/GenBank/DDBJ whole genome shotgun (WGS) entry which is preliminary data.</text>
</comment>
<dbReference type="EC" id="3.1.11.6" evidence="6"/>
<reference evidence="8 9" key="1">
    <citation type="journal article" date="2014" name="BMC Genomics">
        <title>Comparison of environmental and isolate Sulfobacillus genomes reveals diverse carbon, sulfur, nitrogen, and hydrogen metabolisms.</title>
        <authorList>
            <person name="Justice N.B."/>
            <person name="Norman A."/>
            <person name="Brown C.T."/>
            <person name="Singh A."/>
            <person name="Thomas B.C."/>
            <person name="Banfield J.F."/>
        </authorList>
    </citation>
    <scope>NUCLEOTIDE SEQUENCE [LARGE SCALE GENOMIC DNA]</scope>
    <source>
        <strain evidence="8">AMDSBA3</strain>
    </source>
</reference>
<proteinExistence type="inferred from homology"/>
<keyword evidence="5" id="KW-0269">Exonuclease</keyword>
<evidence type="ECO:0000256" key="4">
    <source>
        <dbReference type="ARBA" id="ARBA00022801"/>
    </source>
</evidence>